<evidence type="ECO:0000313" key="3">
    <source>
        <dbReference type="Proteomes" id="UP000032352"/>
    </source>
</evidence>
<dbReference type="EMBL" id="CP059733">
    <property type="protein sequence ID" value="WDE03658.1"/>
    <property type="molecule type" value="Genomic_DNA"/>
</dbReference>
<reference evidence="2 3" key="1">
    <citation type="journal article" date="2015" name="Genome Announc.">
        <title>Draft Genome Sequences of Marine Isolates of Thalassomonas viridans and Thalassomonas actiniarum.</title>
        <authorList>
            <person name="Olonade I."/>
            <person name="van Zyl L.J."/>
            <person name="Trindade M."/>
        </authorList>
    </citation>
    <scope>NUCLEOTIDE SEQUENCE [LARGE SCALE GENOMIC DNA]</scope>
    <source>
        <strain evidence="2 3">XOM25</strain>
    </source>
</reference>
<accession>A0AAF0C7G1</accession>
<evidence type="ECO:0000313" key="2">
    <source>
        <dbReference type="EMBL" id="WDE03658.1"/>
    </source>
</evidence>
<proteinExistence type="predicted"/>
<feature type="compositionally biased region" description="Basic and acidic residues" evidence="1">
    <location>
        <begin position="28"/>
        <end position="38"/>
    </location>
</feature>
<gene>
    <name evidence="2" type="ORF">SG34_020060</name>
</gene>
<keyword evidence="3" id="KW-1185">Reference proteome</keyword>
<dbReference type="KEGG" id="tvd:SG34_020060"/>
<organism evidence="2 3">
    <name type="scientific">Thalassomonas viridans</name>
    <dbReference type="NCBI Taxonomy" id="137584"/>
    <lineage>
        <taxon>Bacteria</taxon>
        <taxon>Pseudomonadati</taxon>
        <taxon>Pseudomonadota</taxon>
        <taxon>Gammaproteobacteria</taxon>
        <taxon>Alteromonadales</taxon>
        <taxon>Colwelliaceae</taxon>
        <taxon>Thalassomonas</taxon>
    </lineage>
</organism>
<dbReference type="RefSeq" id="WP_161797845.1">
    <property type="nucleotide sequence ID" value="NZ_CP059733.1"/>
</dbReference>
<dbReference type="AlphaFoldDB" id="A0AAF0C7G1"/>
<evidence type="ECO:0000256" key="1">
    <source>
        <dbReference type="SAM" id="MobiDB-lite"/>
    </source>
</evidence>
<sequence>MKIYVLMTLLKTLTPTKNRRLSKNNQQLKHEHLNKNETEGNGELSLNAYAAMGVLQLI</sequence>
<protein>
    <submittedName>
        <fullName evidence="2">Uncharacterized protein</fullName>
    </submittedName>
</protein>
<reference evidence="2 3" key="2">
    <citation type="journal article" date="2022" name="Mar. Drugs">
        <title>Bioassay-Guided Fractionation Leads to the Detection of Cholic Acid Generated by the Rare Thalassomonas sp.</title>
        <authorList>
            <person name="Pheiffer F."/>
            <person name="Schneider Y.K."/>
            <person name="Hansen E.H."/>
            <person name="Andersen J.H."/>
            <person name="Isaksson J."/>
            <person name="Busche T."/>
            <person name="R C."/>
            <person name="Kalinowski J."/>
            <person name="Zyl L.V."/>
            <person name="Trindade M."/>
        </authorList>
    </citation>
    <scope>NUCLEOTIDE SEQUENCE [LARGE SCALE GENOMIC DNA]</scope>
    <source>
        <strain evidence="2 3">XOM25</strain>
    </source>
</reference>
<dbReference type="Proteomes" id="UP000032352">
    <property type="component" value="Chromosome"/>
</dbReference>
<feature type="region of interest" description="Disordered" evidence="1">
    <location>
        <begin position="20"/>
        <end position="41"/>
    </location>
</feature>
<name>A0AAF0C7G1_9GAMM</name>